<gene>
    <name evidence="3" type="ORF">FD46_GL001337</name>
</gene>
<sequence>MLKKRIWLFFYSAMLVFFSVFLFVKIQQRTLMIQLDNHNLTPDAYHVVLKSKMTLQDVAERIDKADGISNVQIHFQDKKNKRLTYFYGVKYFPVPPMIKGSFFGSNDFDSSVSIAVVGKNYKDKLYTPKDQSYFKFNGHYLPVIGVMGDSYHTELDNQLFIMPSMEQRSQMMANNYRIIIDGKKPLDKKKLADVLDASRISHANRQHLLIEQDSWIVSHFKELIVLIILAFGLAASPFIWIFFGNSRYRELLFINESSKRLVYVEWEFFALFYGLGMLFGIIPGMLFFDLSSYLGLLSYNFAIYLVNNLLFIWMISKKIKDLK</sequence>
<feature type="transmembrane region" description="Helical" evidence="1">
    <location>
        <begin position="295"/>
        <end position="315"/>
    </location>
</feature>
<keyword evidence="1" id="KW-0812">Transmembrane</keyword>
<dbReference type="AlphaFoldDB" id="A0A0R1M8H3"/>
<dbReference type="Proteomes" id="UP000051686">
    <property type="component" value="Unassembled WGS sequence"/>
</dbReference>
<feature type="transmembrane region" description="Helical" evidence="1">
    <location>
        <begin position="223"/>
        <end position="243"/>
    </location>
</feature>
<evidence type="ECO:0000259" key="2">
    <source>
        <dbReference type="Pfam" id="PF12704"/>
    </source>
</evidence>
<comment type="caution">
    <text evidence="3">The sequence shown here is derived from an EMBL/GenBank/DDBJ whole genome shotgun (WGS) entry which is preliminary data.</text>
</comment>
<keyword evidence="1" id="KW-1133">Transmembrane helix</keyword>
<feature type="transmembrane region" description="Helical" evidence="1">
    <location>
        <begin position="268"/>
        <end position="288"/>
    </location>
</feature>
<proteinExistence type="predicted"/>
<evidence type="ECO:0000313" key="4">
    <source>
        <dbReference type="Proteomes" id="UP000051686"/>
    </source>
</evidence>
<evidence type="ECO:0000313" key="3">
    <source>
        <dbReference type="EMBL" id="KRL04217.1"/>
    </source>
</evidence>
<name>A0A0R1M8H3_9LACO</name>
<accession>A0A0R1M8H3</accession>
<protein>
    <recommendedName>
        <fullName evidence="2">MacB-like periplasmic core domain-containing protein</fullName>
    </recommendedName>
</protein>
<keyword evidence="1" id="KW-0472">Membrane</keyword>
<dbReference type="EMBL" id="AZEH01000039">
    <property type="protein sequence ID" value="KRL04217.1"/>
    <property type="molecule type" value="Genomic_DNA"/>
</dbReference>
<dbReference type="PATRIC" id="fig|1423777.3.peg.1382"/>
<keyword evidence="4" id="KW-1185">Reference proteome</keyword>
<dbReference type="Pfam" id="PF12704">
    <property type="entry name" value="MacB_PCD"/>
    <property type="match status" value="1"/>
</dbReference>
<dbReference type="OrthoDB" id="2329651at2"/>
<feature type="transmembrane region" description="Helical" evidence="1">
    <location>
        <begin position="6"/>
        <end position="24"/>
    </location>
</feature>
<dbReference type="STRING" id="1423777.FD46_GL001337"/>
<reference evidence="3 4" key="1">
    <citation type="journal article" date="2015" name="Genome Announc.">
        <title>Expanding the biotechnology potential of lactobacilli through comparative genomics of 213 strains and associated genera.</title>
        <authorList>
            <person name="Sun Z."/>
            <person name="Harris H.M."/>
            <person name="McCann A."/>
            <person name="Guo C."/>
            <person name="Argimon S."/>
            <person name="Zhang W."/>
            <person name="Yang X."/>
            <person name="Jeffery I.B."/>
            <person name="Cooney J.C."/>
            <person name="Kagawa T.F."/>
            <person name="Liu W."/>
            <person name="Song Y."/>
            <person name="Salvetti E."/>
            <person name="Wrobel A."/>
            <person name="Rasinkangas P."/>
            <person name="Parkhill J."/>
            <person name="Rea M.C."/>
            <person name="O'Sullivan O."/>
            <person name="Ritari J."/>
            <person name="Douillard F.P."/>
            <person name="Paul Ross R."/>
            <person name="Yang R."/>
            <person name="Briner A.E."/>
            <person name="Felis G.E."/>
            <person name="de Vos W.M."/>
            <person name="Barrangou R."/>
            <person name="Klaenhammer T.R."/>
            <person name="Caufield P.W."/>
            <person name="Cui Y."/>
            <person name="Zhang H."/>
            <person name="O'Toole P.W."/>
        </authorList>
    </citation>
    <scope>NUCLEOTIDE SEQUENCE [LARGE SCALE GENOMIC DNA]</scope>
    <source>
        <strain evidence="3 4">DSM 19972</strain>
    </source>
</reference>
<organism evidence="3 4">
    <name type="scientific">Liquorilactobacillus oeni DSM 19972</name>
    <dbReference type="NCBI Taxonomy" id="1423777"/>
    <lineage>
        <taxon>Bacteria</taxon>
        <taxon>Bacillati</taxon>
        <taxon>Bacillota</taxon>
        <taxon>Bacilli</taxon>
        <taxon>Lactobacillales</taxon>
        <taxon>Lactobacillaceae</taxon>
        <taxon>Liquorilactobacillus</taxon>
    </lineage>
</organism>
<dbReference type="RefSeq" id="WP_057896201.1">
    <property type="nucleotide sequence ID" value="NZ_AZEH01000039.1"/>
</dbReference>
<evidence type="ECO:0000256" key="1">
    <source>
        <dbReference type="SAM" id="Phobius"/>
    </source>
</evidence>
<feature type="domain" description="MacB-like periplasmic core" evidence="2">
    <location>
        <begin position="51"/>
        <end position="187"/>
    </location>
</feature>
<dbReference type="InterPro" id="IPR025857">
    <property type="entry name" value="MacB_PCD"/>
</dbReference>